<evidence type="ECO:0000313" key="11">
    <source>
        <dbReference type="EMBL" id="TKX26619.1"/>
    </source>
</evidence>
<evidence type="ECO:0000256" key="5">
    <source>
        <dbReference type="ARBA" id="ARBA00022679"/>
    </source>
</evidence>
<dbReference type="PANTHER" id="PTHR12787">
    <property type="entry name" value="RIBOSOMAL RNA-PROCESSING PROTEIN 8"/>
    <property type="match status" value="1"/>
</dbReference>
<feature type="compositionally biased region" description="Basic and acidic residues" evidence="10">
    <location>
        <begin position="16"/>
        <end position="26"/>
    </location>
</feature>
<protein>
    <recommendedName>
        <fullName evidence="8 9">Ribosomal RNA-processing protein 8</fullName>
        <ecNumber evidence="9">2.1.1.-</ecNumber>
    </recommendedName>
</protein>
<dbReference type="InterPro" id="IPR029063">
    <property type="entry name" value="SAM-dependent_MTases_sf"/>
</dbReference>
<dbReference type="Gene3D" id="3.40.50.150">
    <property type="entry name" value="Vaccinia Virus protein VP39"/>
    <property type="match status" value="1"/>
</dbReference>
<evidence type="ECO:0000256" key="8">
    <source>
        <dbReference type="ARBA" id="ARBA00076672"/>
    </source>
</evidence>
<dbReference type="GO" id="GO:0005730">
    <property type="term" value="C:nucleolus"/>
    <property type="evidence" value="ECO:0007669"/>
    <property type="project" value="UniProtKB-SubCell"/>
</dbReference>
<feature type="region of interest" description="Disordered" evidence="10">
    <location>
        <begin position="228"/>
        <end position="252"/>
    </location>
</feature>
<dbReference type="Pfam" id="PF05148">
    <property type="entry name" value="Methyltransf_8"/>
    <property type="match status" value="1"/>
</dbReference>
<evidence type="ECO:0000256" key="6">
    <source>
        <dbReference type="ARBA" id="ARBA00022691"/>
    </source>
</evidence>
<feature type="compositionally biased region" description="Basic and acidic residues" evidence="10">
    <location>
        <begin position="380"/>
        <end position="391"/>
    </location>
</feature>
<evidence type="ECO:0000256" key="4">
    <source>
        <dbReference type="ARBA" id="ARBA00022603"/>
    </source>
</evidence>
<organism evidence="11 12">
    <name type="scientific">Elsinoe australis</name>
    <dbReference type="NCBI Taxonomy" id="40998"/>
    <lineage>
        <taxon>Eukaryota</taxon>
        <taxon>Fungi</taxon>
        <taxon>Dikarya</taxon>
        <taxon>Ascomycota</taxon>
        <taxon>Pezizomycotina</taxon>
        <taxon>Dothideomycetes</taxon>
        <taxon>Dothideomycetidae</taxon>
        <taxon>Myriangiales</taxon>
        <taxon>Elsinoaceae</taxon>
        <taxon>Elsinoe</taxon>
    </lineage>
</organism>
<keyword evidence="4 9" id="KW-0489">Methyltransferase</keyword>
<comment type="function">
    <text evidence="9">S-adenosyl-L-methionine-dependent methyltransferase that specifically methylates the N(1) position of adenine in helix 25.1 in 25S rRNA. Required both for ribosomal 40S and 60S subunits biogenesis. Required for efficient pre-rRNA cleavage at site A2.</text>
</comment>
<sequence length="590" mass="65474">MFAVPGWSVGASAPKRQTETDVRRADAGAASADGKGRKRKRKSAGGANVTDGNVEKRWQQAFEQGSSKVHQKSATPSSKKAKKSKNGKTDKHPNANNEPLGESRNPKTEASPNDDEDNEPIAAPPMPAPVKPATKPASDVLAPPPALTPLQQKMRQKLISARFRHLNETLYTTPSSSSLSLFSESPSIFEDYHAGFRQQVSVWPENPLDVFINAIELRAKVKDPRKAGKFRKGKGEDVVSEANGGPEQVEMLPRTGGTCTIADLGCGDAQLAQRLTKSGTVRKRALKVLSFDLAAPNEFITKADVAKLPLGEGKVDVAVFCLALMGTNWIDFVEEAWRVLRWKGELWVAEIKSRFGRREGRDRVVDHSVGKRRKLGKKDRKGEEERERTEEEELKMEVDGVERKDETDVSAFVDVLARRGFVLKKGQQSIDLSNKMFVRMEFVKAAPPTMGKNVKQDAKAVEKGGKNKRFIDAEEVDVEAEAKELGNAARESSNERCGLHLDKFVNEQSHLPPTNTARELSNKLDALYKKLETFPYRLDKLDTISDKLNTISNKVDNVSNRLGVLSDKHRIPTDNIDIVLNNAELYSWCW</sequence>
<proteinExistence type="inferred from homology"/>
<evidence type="ECO:0000256" key="3">
    <source>
        <dbReference type="ARBA" id="ARBA00022552"/>
    </source>
</evidence>
<evidence type="ECO:0000256" key="2">
    <source>
        <dbReference type="ARBA" id="ARBA00006301"/>
    </source>
</evidence>
<dbReference type="AlphaFoldDB" id="A0A4U7B6K6"/>
<dbReference type="Proteomes" id="UP000308133">
    <property type="component" value="Unassembled WGS sequence"/>
</dbReference>
<evidence type="ECO:0000256" key="7">
    <source>
        <dbReference type="ARBA" id="ARBA00023242"/>
    </source>
</evidence>
<dbReference type="CDD" id="cd02440">
    <property type="entry name" value="AdoMet_MTases"/>
    <property type="match status" value="1"/>
</dbReference>
<evidence type="ECO:0000256" key="9">
    <source>
        <dbReference type="RuleBase" id="RU365074"/>
    </source>
</evidence>
<dbReference type="Gene3D" id="1.10.10.2150">
    <property type="entry name" value="Ribosomal RNA-processing protein 8, N-terminal domain"/>
    <property type="match status" value="1"/>
</dbReference>
<dbReference type="SUPFAM" id="SSF53335">
    <property type="entry name" value="S-adenosyl-L-methionine-dependent methyltransferases"/>
    <property type="match status" value="1"/>
</dbReference>
<keyword evidence="7 9" id="KW-0539">Nucleus</keyword>
<dbReference type="EMBL" id="PTQR01000012">
    <property type="protein sequence ID" value="TKX26619.1"/>
    <property type="molecule type" value="Genomic_DNA"/>
</dbReference>
<comment type="subcellular location">
    <subcellularLocation>
        <location evidence="1 9">Nucleus</location>
        <location evidence="1 9">Nucleolus</location>
    </subcellularLocation>
</comment>
<feature type="region of interest" description="Disordered" evidence="10">
    <location>
        <begin position="367"/>
        <end position="391"/>
    </location>
</feature>
<dbReference type="InterPro" id="IPR007823">
    <property type="entry name" value="RRP8"/>
</dbReference>
<comment type="similarity">
    <text evidence="2 9">Belongs to the methyltransferase superfamily. RRP8 family.</text>
</comment>
<dbReference type="GO" id="GO:0016433">
    <property type="term" value="F:rRNA (adenine) methyltransferase activity"/>
    <property type="evidence" value="ECO:0007669"/>
    <property type="project" value="UniProtKB-ARBA"/>
</dbReference>
<reference evidence="11 12" key="1">
    <citation type="submission" date="2018-02" db="EMBL/GenBank/DDBJ databases">
        <title>Draft genome sequences of Elsinoe sp., causing black scab on jojoba.</title>
        <authorList>
            <person name="Stodart B."/>
            <person name="Jeffress S."/>
            <person name="Ash G."/>
            <person name="Arun Chinnappa K."/>
        </authorList>
    </citation>
    <scope>NUCLEOTIDE SEQUENCE [LARGE SCALE GENOMIC DNA]</scope>
    <source>
        <strain evidence="11 12">Hillstone_2</strain>
    </source>
</reference>
<keyword evidence="6 9" id="KW-0949">S-adenosyl-L-methionine</keyword>
<feature type="region of interest" description="Disordered" evidence="10">
    <location>
        <begin position="1"/>
        <end position="146"/>
    </location>
</feature>
<evidence type="ECO:0000256" key="10">
    <source>
        <dbReference type="SAM" id="MobiDB-lite"/>
    </source>
</evidence>
<gene>
    <name evidence="11" type="ORF">C1H76_1151</name>
</gene>
<dbReference type="PANTHER" id="PTHR12787:SF0">
    <property type="entry name" value="RIBOSOMAL RNA-PROCESSING PROTEIN 8"/>
    <property type="match status" value="1"/>
</dbReference>
<keyword evidence="3 9" id="KW-0698">rRNA processing</keyword>
<comment type="caution">
    <text evidence="11">The sequence shown here is derived from an EMBL/GenBank/DDBJ whole genome shotgun (WGS) entry which is preliminary data.</text>
</comment>
<feature type="compositionally biased region" description="Basic residues" evidence="10">
    <location>
        <begin position="370"/>
        <end position="379"/>
    </location>
</feature>
<keyword evidence="5 9" id="KW-0808">Transferase</keyword>
<evidence type="ECO:0000256" key="1">
    <source>
        <dbReference type="ARBA" id="ARBA00004604"/>
    </source>
</evidence>
<dbReference type="GO" id="GO:0042273">
    <property type="term" value="P:ribosomal large subunit biogenesis"/>
    <property type="evidence" value="ECO:0007669"/>
    <property type="project" value="TreeGrafter"/>
</dbReference>
<dbReference type="InterPro" id="IPR042036">
    <property type="entry name" value="RRP8_N"/>
</dbReference>
<dbReference type="FunFam" id="1.10.10.2150:FF:000001">
    <property type="entry name" value="Ribosomal RNA-processing protein 8"/>
    <property type="match status" value="1"/>
</dbReference>
<evidence type="ECO:0000313" key="12">
    <source>
        <dbReference type="Proteomes" id="UP000308133"/>
    </source>
</evidence>
<name>A0A4U7B6K6_9PEZI</name>
<dbReference type="EC" id="2.1.1.-" evidence="9"/>
<accession>A0A4U7B6K6</accession>